<evidence type="ECO:0000256" key="12">
    <source>
        <dbReference type="ARBA" id="ARBA00023157"/>
    </source>
</evidence>
<evidence type="ECO:0000256" key="10">
    <source>
        <dbReference type="ARBA" id="ARBA00023128"/>
    </source>
</evidence>
<comment type="subcellular location">
    <subcellularLocation>
        <location evidence="3">Mitochondrion inner membrane</location>
        <topology evidence="3">Peripheral membrane protein</topology>
    </subcellularLocation>
    <subcellularLocation>
        <location evidence="2">Mitochondrion intermembrane space</location>
    </subcellularLocation>
</comment>
<evidence type="ECO:0000256" key="2">
    <source>
        <dbReference type="ARBA" id="ARBA00004569"/>
    </source>
</evidence>
<keyword evidence="12" id="KW-1015">Disulfide bond</keyword>
<protein>
    <recommendedName>
        <fullName evidence="5">NADH dehydrogenase [ubiquinone] 1 beta subcomplex subunit 7</fullName>
    </recommendedName>
</protein>
<sequence>MTAADHHHGEAPTQPKMLMSQEDLAKHRIPIAWRDYCAHLLPDLYKCRHDHYYLPWACEKQRVAWTKCQYDDYQRRMRLMQKQRQDAAAASLEESH</sequence>
<dbReference type="Proteomes" id="UP000320475">
    <property type="component" value="Unassembled WGS sequence"/>
</dbReference>
<evidence type="ECO:0000256" key="11">
    <source>
        <dbReference type="ARBA" id="ARBA00023136"/>
    </source>
</evidence>
<reference evidence="13 14" key="1">
    <citation type="journal article" date="2019" name="Sci. Rep.">
        <title>Comparative genomics of chytrid fungi reveal insights into the obligate biotrophic and pathogenic lifestyle of Synchytrium endobioticum.</title>
        <authorList>
            <person name="van de Vossenberg B.T.L.H."/>
            <person name="Warris S."/>
            <person name="Nguyen H.D.T."/>
            <person name="van Gent-Pelzer M.P.E."/>
            <person name="Joly D.L."/>
            <person name="van de Geest H.C."/>
            <person name="Bonants P.J.M."/>
            <person name="Smith D.S."/>
            <person name="Levesque C.A."/>
            <person name="van der Lee T.A.J."/>
        </authorList>
    </citation>
    <scope>NUCLEOTIDE SEQUENCE [LARGE SCALE GENOMIC DNA]</scope>
    <source>
        <strain evidence="13 14">LEV6574</strain>
    </source>
</reference>
<name>A0A507BHQ7_9FUNG</name>
<dbReference type="PROSITE" id="PS51808">
    <property type="entry name" value="CHCH"/>
    <property type="match status" value="1"/>
</dbReference>
<evidence type="ECO:0000256" key="6">
    <source>
        <dbReference type="ARBA" id="ARBA00022448"/>
    </source>
</evidence>
<evidence type="ECO:0000256" key="3">
    <source>
        <dbReference type="ARBA" id="ARBA00004637"/>
    </source>
</evidence>
<dbReference type="EMBL" id="QEAM01001166">
    <property type="protein sequence ID" value="TPX30380.1"/>
    <property type="molecule type" value="Genomic_DNA"/>
</dbReference>
<organism evidence="13 14">
    <name type="scientific">Synchytrium endobioticum</name>
    <dbReference type="NCBI Taxonomy" id="286115"/>
    <lineage>
        <taxon>Eukaryota</taxon>
        <taxon>Fungi</taxon>
        <taxon>Fungi incertae sedis</taxon>
        <taxon>Chytridiomycota</taxon>
        <taxon>Chytridiomycota incertae sedis</taxon>
        <taxon>Chytridiomycetes</taxon>
        <taxon>Synchytriales</taxon>
        <taxon>Synchytriaceae</taxon>
        <taxon>Synchytrium</taxon>
    </lineage>
</organism>
<accession>A0A507BHQ7</accession>
<dbReference type="GO" id="GO:0005758">
    <property type="term" value="C:mitochondrial intermembrane space"/>
    <property type="evidence" value="ECO:0007669"/>
    <property type="project" value="UniProtKB-SubCell"/>
</dbReference>
<comment type="caution">
    <text evidence="13">The sequence shown here is derived from an EMBL/GenBank/DDBJ whole genome shotgun (WGS) entry which is preliminary data.</text>
</comment>
<evidence type="ECO:0000256" key="4">
    <source>
        <dbReference type="ARBA" id="ARBA00008006"/>
    </source>
</evidence>
<evidence type="ECO:0000256" key="7">
    <source>
        <dbReference type="ARBA" id="ARBA00022660"/>
    </source>
</evidence>
<evidence type="ECO:0000256" key="8">
    <source>
        <dbReference type="ARBA" id="ARBA00022792"/>
    </source>
</evidence>
<comment type="similarity">
    <text evidence="4">Belongs to the complex I NDUFB7 subunit family.</text>
</comment>
<evidence type="ECO:0000256" key="1">
    <source>
        <dbReference type="ARBA" id="ARBA00003195"/>
    </source>
</evidence>
<keyword evidence="6" id="KW-0813">Transport</keyword>
<keyword evidence="9" id="KW-0249">Electron transport</keyword>
<proteinExistence type="inferred from homology"/>
<dbReference type="PANTHER" id="PTHR20900:SF0">
    <property type="entry name" value="NADH DEHYDROGENASE [UBIQUINONE] 1 BETA SUBCOMPLEX SUBUNIT 7"/>
    <property type="match status" value="1"/>
</dbReference>
<comment type="function">
    <text evidence="1">Accessory subunit of the mitochondrial membrane respiratory chain NADH dehydrogenase (Complex I), that is believed not to be involved in catalysis. Complex I functions in the transfer of electrons from NADH to the respiratory chain. The immediate electron acceptor for the enzyme is believed to be ubiquinone.</text>
</comment>
<evidence type="ECO:0000313" key="13">
    <source>
        <dbReference type="EMBL" id="TPX30380.1"/>
    </source>
</evidence>
<dbReference type="PANTHER" id="PTHR20900">
    <property type="entry name" value="NADH:UBIQUINONE OXIDOREDUCTASE B18-LIKE SUBUNIT"/>
    <property type="match status" value="1"/>
</dbReference>
<dbReference type="GO" id="GO:0005743">
    <property type="term" value="C:mitochondrial inner membrane"/>
    <property type="evidence" value="ECO:0007669"/>
    <property type="project" value="UniProtKB-SubCell"/>
</dbReference>
<keyword evidence="11" id="KW-0472">Membrane</keyword>
<keyword evidence="7" id="KW-0679">Respiratory chain</keyword>
<evidence type="ECO:0000256" key="9">
    <source>
        <dbReference type="ARBA" id="ARBA00022982"/>
    </source>
</evidence>
<keyword evidence="8" id="KW-0999">Mitochondrion inner membrane</keyword>
<gene>
    <name evidence="13" type="ORF">SeLEV6574_g08614</name>
</gene>
<evidence type="ECO:0000313" key="14">
    <source>
        <dbReference type="Proteomes" id="UP000320475"/>
    </source>
</evidence>
<dbReference type="AlphaFoldDB" id="A0A507BHQ7"/>
<evidence type="ECO:0000256" key="5">
    <source>
        <dbReference type="ARBA" id="ARBA00018677"/>
    </source>
</evidence>
<dbReference type="InterPro" id="IPR008698">
    <property type="entry name" value="NDUB7"/>
</dbReference>
<keyword evidence="10" id="KW-0496">Mitochondrion</keyword>
<dbReference type="Pfam" id="PF05676">
    <property type="entry name" value="NDUF_B7"/>
    <property type="match status" value="1"/>
</dbReference>
<dbReference type="OrthoDB" id="268414at2759"/>